<keyword evidence="2 5" id="KW-0694">RNA-binding</keyword>
<comment type="caution">
    <text evidence="9">The sequence shown here is derived from an EMBL/GenBank/DDBJ whole genome shotgun (WGS) entry which is preliminary data.</text>
</comment>
<feature type="region of interest" description="Disordered" evidence="6">
    <location>
        <begin position="1"/>
        <end position="21"/>
    </location>
</feature>
<comment type="function">
    <text evidence="5">This is one of the proteins that binds to the 5S RNA in the ribosome where it forms part of the central protuberance.</text>
</comment>
<dbReference type="GO" id="GO:0008097">
    <property type="term" value="F:5S rRNA binding"/>
    <property type="evidence" value="ECO:0007669"/>
    <property type="project" value="InterPro"/>
</dbReference>
<dbReference type="Proteomes" id="UP000736328">
    <property type="component" value="Unassembled WGS sequence"/>
</dbReference>
<evidence type="ECO:0000256" key="3">
    <source>
        <dbReference type="ARBA" id="ARBA00022980"/>
    </source>
</evidence>
<keyword evidence="3 5" id="KW-0689">Ribosomal protein</keyword>
<dbReference type="NCBIfam" id="TIGR00731">
    <property type="entry name" value="bL25_bact_ctc"/>
    <property type="match status" value="1"/>
</dbReference>
<comment type="similarity">
    <text evidence="5">Belongs to the bacterial ribosomal protein bL25 family. CTC subfamily.</text>
</comment>
<evidence type="ECO:0000313" key="10">
    <source>
        <dbReference type="Proteomes" id="UP000736328"/>
    </source>
</evidence>
<name>A0A933MKC6_UNCT6</name>
<dbReference type="InterPro" id="IPR011035">
    <property type="entry name" value="Ribosomal_bL25/Gln-tRNA_synth"/>
</dbReference>
<dbReference type="Pfam" id="PF14693">
    <property type="entry name" value="Ribosomal_TL5_C"/>
    <property type="match status" value="1"/>
</dbReference>
<dbReference type="GO" id="GO:0003735">
    <property type="term" value="F:structural constituent of ribosome"/>
    <property type="evidence" value="ECO:0007669"/>
    <property type="project" value="InterPro"/>
</dbReference>
<dbReference type="InterPro" id="IPR037121">
    <property type="entry name" value="Ribosomal_bL25_C"/>
</dbReference>
<keyword evidence="1 5" id="KW-0699">rRNA-binding</keyword>
<reference evidence="9" key="1">
    <citation type="submission" date="2020-07" db="EMBL/GenBank/DDBJ databases">
        <title>Huge and variable diversity of episymbiotic CPR bacteria and DPANN archaea in groundwater ecosystems.</title>
        <authorList>
            <person name="He C.Y."/>
            <person name="Keren R."/>
            <person name="Whittaker M."/>
            <person name="Farag I.F."/>
            <person name="Doudna J."/>
            <person name="Cate J.H.D."/>
            <person name="Banfield J.F."/>
        </authorList>
    </citation>
    <scope>NUCLEOTIDE SEQUENCE</scope>
    <source>
        <strain evidence="9">NC_groundwater_1520_Pr4_B-0.1um_53_5</strain>
    </source>
</reference>
<dbReference type="PANTHER" id="PTHR33284">
    <property type="entry name" value="RIBOSOMAL PROTEIN L25/GLN-TRNA SYNTHETASE, ANTI-CODON-BINDING DOMAIN-CONTAINING PROTEIN"/>
    <property type="match status" value="1"/>
</dbReference>
<feature type="domain" description="Large ribosomal subunit protein bL25 beta" evidence="8">
    <location>
        <begin position="103"/>
        <end position="186"/>
    </location>
</feature>
<dbReference type="InterPro" id="IPR029751">
    <property type="entry name" value="Ribosomal_L25_dom"/>
</dbReference>
<dbReference type="HAMAP" id="MF_01334">
    <property type="entry name" value="Ribosomal_bL25_CTC"/>
    <property type="match status" value="1"/>
</dbReference>
<accession>A0A933MKC6</accession>
<dbReference type="GO" id="GO:0006412">
    <property type="term" value="P:translation"/>
    <property type="evidence" value="ECO:0007669"/>
    <property type="project" value="UniProtKB-UniRule"/>
</dbReference>
<gene>
    <name evidence="5" type="primary">rplY</name>
    <name evidence="5" type="synonym">ctc</name>
    <name evidence="9" type="ORF">HY768_06495</name>
</gene>
<evidence type="ECO:0000256" key="5">
    <source>
        <dbReference type="HAMAP-Rule" id="MF_01334"/>
    </source>
</evidence>
<keyword evidence="4 5" id="KW-0687">Ribonucleoprotein</keyword>
<dbReference type="Gene3D" id="2.40.240.10">
    <property type="entry name" value="Ribosomal Protein L25, Chain P"/>
    <property type="match status" value="1"/>
</dbReference>
<evidence type="ECO:0000256" key="1">
    <source>
        <dbReference type="ARBA" id="ARBA00022730"/>
    </source>
</evidence>
<dbReference type="Gene3D" id="2.170.120.20">
    <property type="entry name" value="Ribosomal protein L25, beta domain"/>
    <property type="match status" value="1"/>
</dbReference>
<evidence type="ECO:0000259" key="7">
    <source>
        <dbReference type="Pfam" id="PF01386"/>
    </source>
</evidence>
<evidence type="ECO:0000256" key="6">
    <source>
        <dbReference type="SAM" id="MobiDB-lite"/>
    </source>
</evidence>
<dbReference type="EMBL" id="JACQXR010000085">
    <property type="protein sequence ID" value="MBI4726858.1"/>
    <property type="molecule type" value="Genomic_DNA"/>
</dbReference>
<dbReference type="InterPro" id="IPR020056">
    <property type="entry name" value="Rbsml_bL25/Gln-tRNA_synth_N"/>
</dbReference>
<evidence type="ECO:0000256" key="4">
    <source>
        <dbReference type="ARBA" id="ARBA00023274"/>
    </source>
</evidence>
<dbReference type="Pfam" id="PF01386">
    <property type="entry name" value="Ribosomal_L25p"/>
    <property type="match status" value="1"/>
</dbReference>
<dbReference type="PANTHER" id="PTHR33284:SF1">
    <property type="entry name" value="RIBOSOMAL PROTEIN L25_GLN-TRNA SYNTHETASE, ANTI-CODON-BINDING DOMAIN-CONTAINING PROTEIN"/>
    <property type="match status" value="1"/>
</dbReference>
<dbReference type="InterPro" id="IPR020930">
    <property type="entry name" value="Ribosomal_uL5_bac-type"/>
</dbReference>
<evidence type="ECO:0000256" key="2">
    <source>
        <dbReference type="ARBA" id="ARBA00022884"/>
    </source>
</evidence>
<feature type="domain" description="Large ribosomal subunit protein bL25 L25" evidence="7">
    <location>
        <begin position="6"/>
        <end position="95"/>
    </location>
</feature>
<sequence length="226" mass="24529">MNEVNLTAHRRQETGKQRVKKMRRGGQIPAVLYGHGQPALSLFINSADLIPLFKLASHDNVIINLDLADDKKQLKALLRQVQTEPLKNTLLHMDFQEILLTEKIRINVPIVLTGEPTGVKNEGGGLEQTLHSVELSCLPTDIPEKIVVDVSGLKLGQTLHISDIKLEKAELHGSPTQPVASVLAPRAEPEPVAADGAVAAVAAVAENAPKEPELVAKKKKESEEEV</sequence>
<dbReference type="InterPro" id="IPR001021">
    <property type="entry name" value="Ribosomal_bL25_long"/>
</dbReference>
<comment type="subunit">
    <text evidence="5">Part of the 50S ribosomal subunit; part of the 5S rRNA/L5/L18/L25 subcomplex. Contacts the 5S rRNA. Binds to the 5S rRNA independently of L5 and L18.</text>
</comment>
<proteinExistence type="inferred from homology"/>
<dbReference type="CDD" id="cd00495">
    <property type="entry name" value="Ribosomal_L25_TL5_CTC"/>
    <property type="match status" value="1"/>
</dbReference>
<evidence type="ECO:0000313" key="9">
    <source>
        <dbReference type="EMBL" id="MBI4726858.1"/>
    </source>
</evidence>
<dbReference type="AlphaFoldDB" id="A0A933MKC6"/>
<evidence type="ECO:0000259" key="8">
    <source>
        <dbReference type="Pfam" id="PF14693"/>
    </source>
</evidence>
<protein>
    <recommendedName>
        <fullName evidence="5">Large ribosomal subunit protein bL25</fullName>
    </recommendedName>
    <alternativeName>
        <fullName evidence="5">General stress protein CTC</fullName>
    </alternativeName>
</protein>
<organism evidence="9 10">
    <name type="scientific">candidate division TA06 bacterium</name>
    <dbReference type="NCBI Taxonomy" id="2250710"/>
    <lineage>
        <taxon>Bacteria</taxon>
        <taxon>Bacteria division TA06</taxon>
    </lineage>
</organism>
<dbReference type="SUPFAM" id="SSF50715">
    <property type="entry name" value="Ribosomal protein L25-like"/>
    <property type="match status" value="1"/>
</dbReference>
<dbReference type="GO" id="GO:0022625">
    <property type="term" value="C:cytosolic large ribosomal subunit"/>
    <property type="evidence" value="ECO:0007669"/>
    <property type="project" value="TreeGrafter"/>
</dbReference>
<dbReference type="InterPro" id="IPR020057">
    <property type="entry name" value="Ribosomal_bL25_b-dom"/>
</dbReference>